<keyword evidence="2" id="KW-1185">Reference proteome</keyword>
<evidence type="ECO:0000313" key="2">
    <source>
        <dbReference type="Proteomes" id="UP000023435"/>
    </source>
</evidence>
<proteinExistence type="predicted"/>
<dbReference type="EMBL" id="JAJA02000001">
    <property type="protein sequence ID" value="KWS04517.1"/>
    <property type="molecule type" value="Genomic_DNA"/>
</dbReference>
<dbReference type="AlphaFoldDB" id="A0A108U8J3"/>
<protein>
    <submittedName>
        <fullName evidence="1">Uncharacterized protein</fullName>
    </submittedName>
</protein>
<name>A0A108U8J3_9GAMM</name>
<evidence type="ECO:0000313" key="1">
    <source>
        <dbReference type="EMBL" id="KWS04517.1"/>
    </source>
</evidence>
<gene>
    <name evidence="1" type="ORF">AZ78_2066</name>
</gene>
<sequence>MEIDGRPVLTAWHGVRIRAGIGNGESRIGKAGIAIRFPIPYSRFPAVSTSR</sequence>
<accession>A0A108U8J3</accession>
<organism evidence="1 2">
    <name type="scientific">Lysobacter capsici AZ78</name>
    <dbReference type="NCBI Taxonomy" id="1444315"/>
    <lineage>
        <taxon>Bacteria</taxon>
        <taxon>Pseudomonadati</taxon>
        <taxon>Pseudomonadota</taxon>
        <taxon>Gammaproteobacteria</taxon>
        <taxon>Lysobacterales</taxon>
        <taxon>Lysobacteraceae</taxon>
        <taxon>Lysobacter</taxon>
    </lineage>
</organism>
<reference evidence="1 2" key="1">
    <citation type="journal article" date="2014" name="Genome Announc.">
        <title>Draft Genome Sequence of Lysobacter capsici AZ78, a Bacterium Antagonistic to Plant-Pathogenic Oomycetes.</title>
        <authorList>
            <person name="Puopolo G."/>
            <person name="Sonego P."/>
            <person name="Engelen K."/>
            <person name="Pertot I."/>
        </authorList>
    </citation>
    <scope>NUCLEOTIDE SEQUENCE [LARGE SCALE GENOMIC DNA]</scope>
    <source>
        <strain evidence="1 2">AZ78</strain>
    </source>
</reference>
<dbReference type="Proteomes" id="UP000023435">
    <property type="component" value="Unassembled WGS sequence"/>
</dbReference>
<comment type="caution">
    <text evidence="1">The sequence shown here is derived from an EMBL/GenBank/DDBJ whole genome shotgun (WGS) entry which is preliminary data.</text>
</comment>